<protein>
    <submittedName>
        <fullName evidence="1">Peroxide stress protein YaaA</fullName>
    </submittedName>
</protein>
<dbReference type="Proteomes" id="UP000657592">
    <property type="component" value="Unassembled WGS sequence"/>
</dbReference>
<reference evidence="1" key="2">
    <citation type="submission" date="2020-09" db="EMBL/GenBank/DDBJ databases">
        <authorList>
            <person name="Sun Q."/>
            <person name="Zhou Y."/>
        </authorList>
    </citation>
    <scope>NUCLEOTIDE SEQUENCE</scope>
    <source>
        <strain evidence="1">CGMCC 1.15794</strain>
    </source>
</reference>
<dbReference type="AlphaFoldDB" id="A0A917IHL6"/>
<keyword evidence="2" id="KW-1185">Reference proteome</keyword>
<name>A0A917IHL6_9MICO</name>
<dbReference type="PANTHER" id="PTHR30283:SF4">
    <property type="entry name" value="PEROXIDE STRESS RESISTANCE PROTEIN YAAA"/>
    <property type="match status" value="1"/>
</dbReference>
<comment type="caution">
    <text evidence="1">The sequence shown here is derived from an EMBL/GenBank/DDBJ whole genome shotgun (WGS) entry which is preliminary data.</text>
</comment>
<organism evidence="1 2">
    <name type="scientific">Microbacterium album</name>
    <dbReference type="NCBI Taxonomy" id="2053191"/>
    <lineage>
        <taxon>Bacteria</taxon>
        <taxon>Bacillati</taxon>
        <taxon>Actinomycetota</taxon>
        <taxon>Actinomycetes</taxon>
        <taxon>Micrococcales</taxon>
        <taxon>Microbacteriaceae</taxon>
        <taxon>Microbacterium</taxon>
    </lineage>
</organism>
<dbReference type="InterPro" id="IPR005583">
    <property type="entry name" value="YaaA"/>
</dbReference>
<dbReference type="EMBL" id="BMJY01000016">
    <property type="protein sequence ID" value="GGH49181.1"/>
    <property type="molecule type" value="Genomic_DNA"/>
</dbReference>
<dbReference type="PANTHER" id="PTHR30283">
    <property type="entry name" value="PEROXIDE STRESS RESPONSE PROTEIN YAAA"/>
    <property type="match status" value="1"/>
</dbReference>
<gene>
    <name evidence="1" type="ORF">GCM10010921_27210</name>
</gene>
<dbReference type="GO" id="GO:0005829">
    <property type="term" value="C:cytosol"/>
    <property type="evidence" value="ECO:0007669"/>
    <property type="project" value="TreeGrafter"/>
</dbReference>
<proteinExistence type="predicted"/>
<dbReference type="Pfam" id="PF03883">
    <property type="entry name" value="H2O2_YaaD"/>
    <property type="match status" value="1"/>
</dbReference>
<reference evidence="1" key="1">
    <citation type="journal article" date="2014" name="Int. J. Syst. Evol. Microbiol.">
        <title>Complete genome sequence of Corynebacterium casei LMG S-19264T (=DSM 44701T), isolated from a smear-ripened cheese.</title>
        <authorList>
            <consortium name="US DOE Joint Genome Institute (JGI-PGF)"/>
            <person name="Walter F."/>
            <person name="Albersmeier A."/>
            <person name="Kalinowski J."/>
            <person name="Ruckert C."/>
        </authorList>
    </citation>
    <scope>NUCLEOTIDE SEQUENCE</scope>
    <source>
        <strain evidence="1">CGMCC 1.15794</strain>
    </source>
</reference>
<dbReference type="GO" id="GO:0033194">
    <property type="term" value="P:response to hydroperoxide"/>
    <property type="evidence" value="ECO:0007669"/>
    <property type="project" value="TreeGrafter"/>
</dbReference>
<sequence>MLAPQREAVAASVVALSSDPDQAARVLKLSARQRGEIEVNAAVRSAPTMAAIDRYTGVLFDALDAATLDERARVWLGEHALIQTALLGPVGALDPIPAYRLAAGASLPGLAPLKRVWADAVRDALRGIPGPVVDLRSESYAALGPVPAEVPSAYVRVVAEGPDGTVRALNHFNKRAKGELTRRLAESRPRLSSITDLLAWADDAGIALRPGSREGELELFAAPSPAR</sequence>
<evidence type="ECO:0000313" key="2">
    <source>
        <dbReference type="Proteomes" id="UP000657592"/>
    </source>
</evidence>
<evidence type="ECO:0000313" key="1">
    <source>
        <dbReference type="EMBL" id="GGH49181.1"/>
    </source>
</evidence>
<accession>A0A917IHL6</accession>